<feature type="coiled-coil region" evidence="1">
    <location>
        <begin position="4"/>
        <end position="81"/>
    </location>
</feature>
<evidence type="ECO:0000256" key="1">
    <source>
        <dbReference type="SAM" id="Coils"/>
    </source>
</evidence>
<accession>K2HHZ3</accession>
<evidence type="ECO:0000313" key="3">
    <source>
        <dbReference type="Proteomes" id="UP000006769"/>
    </source>
</evidence>
<dbReference type="GeneID" id="20071239"/>
<dbReference type="OMA" id="KMTRQTE"/>
<dbReference type="OrthoDB" id="10623050at2759"/>
<dbReference type="VEuPathDB" id="AmoebaDB:ENU1_015930"/>
<dbReference type="AlphaFoldDB" id="K2HHZ3"/>
<sequence>MNKLNKLKEELSKSENDIKMKKAECVRIMTDYDIELKFLNAKIQYQIGTDQNELQMLNDKIREYKEQIKQLNEQINKLNDNALSPSFIQLKEDEAELHKEIEKKFKISQEIQNTKQCVMKLENLK</sequence>
<keyword evidence="1" id="KW-0175">Coiled coil</keyword>
<dbReference type="RefSeq" id="XP_008855065.1">
    <property type="nucleotide sequence ID" value="XM_008856843.1"/>
</dbReference>
<protein>
    <submittedName>
        <fullName evidence="2">Viral a-type inclusion protein repeat-containing protein, putative</fullName>
    </submittedName>
</protein>
<organism evidence="2 3">
    <name type="scientific">Entamoeba nuttalli (strain P19)</name>
    <name type="common">Amoeba</name>
    <dbReference type="NCBI Taxonomy" id="1076696"/>
    <lineage>
        <taxon>Eukaryota</taxon>
        <taxon>Amoebozoa</taxon>
        <taxon>Evosea</taxon>
        <taxon>Archamoebae</taxon>
        <taxon>Mastigamoebida</taxon>
        <taxon>Entamoebidae</taxon>
        <taxon>Entamoeba</taxon>
    </lineage>
</organism>
<dbReference type="EMBL" id="JH925367">
    <property type="protein sequence ID" value="EKE42594.1"/>
    <property type="molecule type" value="Genomic_DNA"/>
</dbReference>
<gene>
    <name evidence="2" type="ORF">ENU1_015930</name>
</gene>
<dbReference type="Proteomes" id="UP000006769">
    <property type="component" value="Unassembled WGS sequence"/>
</dbReference>
<name>K2HHZ3_ENTNP</name>
<feature type="non-terminal residue" evidence="2">
    <location>
        <position position="1"/>
    </location>
</feature>
<proteinExistence type="predicted"/>
<reference evidence="2 3" key="1">
    <citation type="submission" date="2011-11" db="EMBL/GenBank/DDBJ databases">
        <authorList>
            <person name="Hannick L."/>
            <person name="Karamycheva S."/>
            <person name="Lorenzi H."/>
            <person name="Caler E."/>
        </authorList>
    </citation>
    <scope>NUCLEOTIDE SEQUENCE [LARGE SCALE GENOMIC DNA]</scope>
    <source>
        <strain evidence="2 3">P19</strain>
    </source>
</reference>
<evidence type="ECO:0000313" key="2">
    <source>
        <dbReference type="EMBL" id="EKE42594.1"/>
    </source>
</evidence>